<name>A0A413Q590_9FIRM</name>
<dbReference type="AlphaFoldDB" id="A0A413Q590"/>
<accession>A0A413Q590</accession>
<organism evidence="1 2">
    <name type="scientific">Agathobacter rectalis</name>
    <dbReference type="NCBI Taxonomy" id="39491"/>
    <lineage>
        <taxon>Bacteria</taxon>
        <taxon>Bacillati</taxon>
        <taxon>Bacillota</taxon>
        <taxon>Clostridia</taxon>
        <taxon>Lachnospirales</taxon>
        <taxon>Lachnospiraceae</taxon>
        <taxon>Agathobacter</taxon>
    </lineage>
</organism>
<proteinExistence type="predicted"/>
<evidence type="ECO:0000313" key="2">
    <source>
        <dbReference type="Proteomes" id="UP000283721"/>
    </source>
</evidence>
<protein>
    <submittedName>
        <fullName evidence="1">Uncharacterized protein</fullName>
    </submittedName>
</protein>
<gene>
    <name evidence="1" type="ORF">DW967_11225</name>
</gene>
<reference evidence="1 2" key="1">
    <citation type="submission" date="2018-08" db="EMBL/GenBank/DDBJ databases">
        <title>A genome reference for cultivated species of the human gut microbiota.</title>
        <authorList>
            <person name="Zou Y."/>
            <person name="Xue W."/>
            <person name="Luo G."/>
        </authorList>
    </citation>
    <scope>NUCLEOTIDE SEQUENCE [LARGE SCALE GENOMIC DNA]</scope>
    <source>
        <strain evidence="1 2">AM47-6BH</strain>
    </source>
</reference>
<dbReference type="Proteomes" id="UP000283721">
    <property type="component" value="Unassembled WGS sequence"/>
</dbReference>
<evidence type="ECO:0000313" key="1">
    <source>
        <dbReference type="EMBL" id="RGZ90746.1"/>
    </source>
</evidence>
<comment type="caution">
    <text evidence="1">The sequence shown here is derived from an EMBL/GenBank/DDBJ whole genome shotgun (WGS) entry which is preliminary data.</text>
</comment>
<sequence>MYKAYDKAAIQSVIDEFRLSDIQSESEVRSKFIVRLSEVLGYSSQFRGEEFPVYGYGGREPLRAKDADFIFFNDKSFGSYRENTQKNKAWVREHSLLVIEAKKPGEMPDDLGQAQFYTMWTKAVAYIETDGEDFKGYFVNPISSDLEVITAKVDELPNKPEIWNFSYENVLSIKQKGCSIKSLDSRIIVMEDNACQVITEDSELDIPEETLSYIRNCMGKNAEALTNVQMVSRFLNTTDSLLQNDMRYDIPPYMIDIPRHIYKAKLYVDNMIFPLTIGEVTEFYCNDMTRYLFENEYIIADAIYRSNELCDFEIGYHILDKRVSERLDHFELVRKCLDADIVRVAVENESGLQMIFSTGHSRKMWKSKQHVKTMFEFWLSGMKS</sequence>
<dbReference type="EMBL" id="QSES01000021">
    <property type="protein sequence ID" value="RGZ90746.1"/>
    <property type="molecule type" value="Genomic_DNA"/>
</dbReference>